<dbReference type="AlphaFoldDB" id="A0A1X9J0A6"/>
<evidence type="ECO:0000256" key="8">
    <source>
        <dbReference type="ARBA" id="ARBA00043980"/>
    </source>
</evidence>
<name>A0A1X9J0A6_9CONI</name>
<evidence type="ECO:0000313" key="10">
    <source>
        <dbReference type="EMBL" id="APP87531.1"/>
    </source>
</evidence>
<evidence type="ECO:0000256" key="5">
    <source>
        <dbReference type="ARBA" id="ARBA00022989"/>
    </source>
</evidence>
<proteinExistence type="inferred from homology"/>
<reference evidence="10" key="1">
    <citation type="submission" date="2016-05" db="EMBL/GenBank/DDBJ databases">
        <title>Phylogenomic evidence detects a new species of hemlock (Tsuga, Pinaceae) and widespread ancient hybridization in the genus.</title>
        <authorList>
            <person name="Holman G."/>
            <person name="Del Tredici P."/>
            <person name="Havill N."/>
            <person name="Lee N.S."/>
            <person name="Cronn R."/>
            <person name="Mathews S."/>
            <person name="Raubeson L."/>
            <person name="Campbell C.S."/>
        </authorList>
    </citation>
    <scope>NUCLEOTIDE SEQUENCE</scope>
</reference>
<keyword evidence="2 9" id="KW-0813">Transport</keyword>
<comment type="subcellular location">
    <subcellularLocation>
        <location evidence="1">Membrane</location>
        <topology evidence="1">Multi-pass membrane protein</topology>
    </subcellularLocation>
    <subcellularLocation>
        <location evidence="9">Plastid</location>
        <location evidence="9">Chloroplast inner membrane</location>
        <topology evidence="9">Multi-pass membrane protein</topology>
    </subcellularLocation>
</comment>
<evidence type="ECO:0000256" key="6">
    <source>
        <dbReference type="ARBA" id="ARBA00023065"/>
    </source>
</evidence>
<keyword evidence="6 9" id="KW-0406">Ion transport</keyword>
<comment type="catalytic activity">
    <reaction evidence="9">
        <text>K(+)(in) + H(+)(out) = K(+)(out) + H(+)(in)</text>
        <dbReference type="Rhea" id="RHEA:29467"/>
        <dbReference type="ChEBI" id="CHEBI:15378"/>
        <dbReference type="ChEBI" id="CHEBI:29103"/>
    </reaction>
</comment>
<dbReference type="GO" id="GO:0015297">
    <property type="term" value="F:antiporter activity"/>
    <property type="evidence" value="ECO:0007669"/>
    <property type="project" value="UniProtKB-KW"/>
</dbReference>
<keyword evidence="9" id="KW-0630">Potassium</keyword>
<keyword evidence="5 9" id="KW-1133">Transmembrane helix</keyword>
<dbReference type="Pfam" id="PF03040">
    <property type="entry name" value="CemA"/>
    <property type="match status" value="1"/>
</dbReference>
<comment type="similarity">
    <text evidence="8 9">Belongs to the CemA family.</text>
</comment>
<keyword evidence="9" id="KW-0633">Potassium transport</keyword>
<protein>
    <recommendedName>
        <fullName evidence="9">Potassium/proton antiporter CemA</fullName>
    </recommendedName>
    <alternativeName>
        <fullName evidence="9">Chloroplast envelope membrane protein A</fullName>
        <shortName evidence="9">CemA</shortName>
    </alternativeName>
</protein>
<dbReference type="EMBL" id="KX249803">
    <property type="protein sequence ID" value="APP87531.1"/>
    <property type="molecule type" value="Genomic_DNA"/>
</dbReference>
<keyword evidence="7 9" id="KW-0472">Membrane</keyword>
<feature type="transmembrane region" description="Helical" evidence="9">
    <location>
        <begin position="137"/>
        <end position="157"/>
    </location>
</feature>
<dbReference type="PANTHER" id="PTHR33650:SF2">
    <property type="entry name" value="CHLOROPLAST ENVELOPE MEMBRANE PROTEIN"/>
    <property type="match status" value="1"/>
</dbReference>
<keyword evidence="9" id="KW-1001">Plastid inner membrane</keyword>
<gene>
    <name evidence="9 10" type="primary">cemA</name>
</gene>
<feature type="transmembrane region" description="Helical" evidence="9">
    <location>
        <begin position="40"/>
        <end position="59"/>
    </location>
</feature>
<dbReference type="GO" id="GO:0015078">
    <property type="term" value="F:proton transmembrane transporter activity"/>
    <property type="evidence" value="ECO:0007669"/>
    <property type="project" value="UniProtKB-UniRule"/>
</dbReference>
<keyword evidence="4 9" id="KW-0375">Hydrogen ion transport</keyword>
<dbReference type="HAMAP" id="MF_01308">
    <property type="entry name" value="CemA_PxcA"/>
    <property type="match status" value="1"/>
</dbReference>
<dbReference type="PANTHER" id="PTHR33650">
    <property type="entry name" value="CHLOROPLAST ENVELOPE MEMBRANE PROTEIN-RELATED"/>
    <property type="match status" value="1"/>
</dbReference>
<geneLocation type="chloroplast" evidence="10"/>
<evidence type="ECO:0000256" key="1">
    <source>
        <dbReference type="ARBA" id="ARBA00004141"/>
    </source>
</evidence>
<organism evidence="10">
    <name type="scientific">Nothotsuga longibracteata</name>
    <dbReference type="NCBI Taxonomy" id="123601"/>
    <lineage>
        <taxon>Eukaryota</taxon>
        <taxon>Viridiplantae</taxon>
        <taxon>Streptophyta</taxon>
        <taxon>Embryophyta</taxon>
        <taxon>Tracheophyta</taxon>
        <taxon>Spermatophyta</taxon>
        <taxon>Pinopsida</taxon>
        <taxon>Pinidae</taxon>
        <taxon>Conifers I</taxon>
        <taxon>Pinales</taxon>
        <taxon>Pinaceae</taxon>
        <taxon>Nothotsuga</taxon>
    </lineage>
</organism>
<dbReference type="GO" id="GO:0009706">
    <property type="term" value="C:chloroplast inner membrane"/>
    <property type="evidence" value="ECO:0007669"/>
    <property type="project" value="UniProtKB-SubCell"/>
</dbReference>
<dbReference type="InterPro" id="IPR004282">
    <property type="entry name" value="CemA"/>
</dbReference>
<comment type="function">
    <text evidence="9">Contributes to K(+)/H(+) antiport activity by supporting proton efflux to control proton extrusion and homeostasis in chloroplasts in a light-dependent manner to modulate photosynthesis. Prevents excessive induction of non-photochemical quenching (NPQ) under continuous-light conditions. Indirectly promotes efficient inorganic carbon uptake into chloroplasts.</text>
</comment>
<evidence type="ECO:0000256" key="2">
    <source>
        <dbReference type="ARBA" id="ARBA00022448"/>
    </source>
</evidence>
<keyword evidence="3 9" id="KW-0812">Transmembrane</keyword>
<keyword evidence="10" id="KW-0934">Plastid</keyword>
<evidence type="ECO:0000256" key="9">
    <source>
        <dbReference type="HAMAP-Rule" id="MF_01308"/>
    </source>
</evidence>
<evidence type="ECO:0000256" key="3">
    <source>
        <dbReference type="ARBA" id="ARBA00022692"/>
    </source>
</evidence>
<keyword evidence="10" id="KW-0150">Chloroplast</keyword>
<keyword evidence="9" id="KW-0050">Antiport</keyword>
<evidence type="ECO:0000256" key="7">
    <source>
        <dbReference type="ARBA" id="ARBA00023136"/>
    </source>
</evidence>
<accession>A0A1X9J0A6</accession>
<dbReference type="GO" id="GO:0006813">
    <property type="term" value="P:potassium ion transport"/>
    <property type="evidence" value="ECO:0007669"/>
    <property type="project" value="UniProtKB-UniRule"/>
</dbReference>
<sequence length="261" mass="30471">MSFIPHSITRTFSRFRAELTSKSGSLAIHKLKLVKYKTSFSLRYIAGLVVLPWVISILFRKVLEPWVRNWCNTVEYQNFCYYLEENAINTFHKVEEPFLLERMLEDSSETHSQDLRIEIQKRMIQFVKMYNEQCIQIILNILTSPIVFASISAYLILGKKKLAIINSWIQELFYSLSDTMKAFCVILGSDIAIGFHSPDSWKLIFNFLSENYGFLPPDKNFTSCFIATFPVIADTITKYCIFIYLNRISPSVLVIYRLMND</sequence>
<evidence type="ECO:0000256" key="4">
    <source>
        <dbReference type="ARBA" id="ARBA00022781"/>
    </source>
</evidence>